<protein>
    <submittedName>
        <fullName evidence="1">Uncharacterized protein</fullName>
    </submittedName>
</protein>
<reference evidence="1 2" key="1">
    <citation type="submission" date="2024-04" db="EMBL/GenBank/DDBJ databases">
        <authorList>
            <person name="Fracassetti M."/>
        </authorList>
    </citation>
    <scope>NUCLEOTIDE SEQUENCE [LARGE SCALE GENOMIC DNA]</scope>
</reference>
<name>A0AAV2FBQ5_9ROSI</name>
<proteinExistence type="predicted"/>
<dbReference type="EMBL" id="OZ034819">
    <property type="protein sequence ID" value="CAL1395397.1"/>
    <property type="molecule type" value="Genomic_DNA"/>
</dbReference>
<gene>
    <name evidence="1" type="ORF">LTRI10_LOCUS35833</name>
</gene>
<organism evidence="1 2">
    <name type="scientific">Linum trigynum</name>
    <dbReference type="NCBI Taxonomy" id="586398"/>
    <lineage>
        <taxon>Eukaryota</taxon>
        <taxon>Viridiplantae</taxon>
        <taxon>Streptophyta</taxon>
        <taxon>Embryophyta</taxon>
        <taxon>Tracheophyta</taxon>
        <taxon>Spermatophyta</taxon>
        <taxon>Magnoliopsida</taxon>
        <taxon>eudicotyledons</taxon>
        <taxon>Gunneridae</taxon>
        <taxon>Pentapetalae</taxon>
        <taxon>rosids</taxon>
        <taxon>fabids</taxon>
        <taxon>Malpighiales</taxon>
        <taxon>Linaceae</taxon>
        <taxon>Linum</taxon>
    </lineage>
</organism>
<sequence length="68" mass="7633">MDGNKNNASDARMGRPSTLVILDMEDFIARVAGRGVNYHLKLTLEYVSDRLIRRRKQKMGFSFGGNGS</sequence>
<evidence type="ECO:0000313" key="1">
    <source>
        <dbReference type="EMBL" id="CAL1395397.1"/>
    </source>
</evidence>
<accession>A0AAV2FBQ5</accession>
<evidence type="ECO:0000313" key="2">
    <source>
        <dbReference type="Proteomes" id="UP001497516"/>
    </source>
</evidence>
<dbReference type="Proteomes" id="UP001497516">
    <property type="component" value="Chromosome 6"/>
</dbReference>
<keyword evidence="2" id="KW-1185">Reference proteome</keyword>
<dbReference type="AlphaFoldDB" id="A0AAV2FBQ5"/>